<dbReference type="InterPro" id="IPR012001">
    <property type="entry name" value="Thiamin_PyroP_enz_TPP-bd_dom"/>
</dbReference>
<keyword evidence="5 8" id="KW-0460">Magnesium</keyword>
<dbReference type="CDD" id="cd07038">
    <property type="entry name" value="TPP_PYR_PDC_IPDC_like"/>
    <property type="match status" value="1"/>
</dbReference>
<dbReference type="GO" id="GO:0030976">
    <property type="term" value="F:thiamine pyrophosphate binding"/>
    <property type="evidence" value="ECO:0007669"/>
    <property type="project" value="InterPro"/>
</dbReference>
<feature type="binding site" evidence="8">
    <location>
        <position position="501"/>
    </location>
    <ligand>
        <name>Mg(2+)</name>
        <dbReference type="ChEBI" id="CHEBI:18420"/>
    </ligand>
</feature>
<feature type="binding site" evidence="8">
    <location>
        <position position="503"/>
    </location>
    <ligand>
        <name>Mg(2+)</name>
        <dbReference type="ChEBI" id="CHEBI:18420"/>
    </ligand>
</feature>
<evidence type="ECO:0000313" key="12">
    <source>
        <dbReference type="Proteomes" id="UP000006753"/>
    </source>
</evidence>
<keyword evidence="12" id="KW-1185">Reference proteome</keyword>
<evidence type="ECO:0000259" key="9">
    <source>
        <dbReference type="Pfam" id="PF00205"/>
    </source>
</evidence>
<feature type="domain" description="Thiamine pyrophosphate enzyme central" evidence="9">
    <location>
        <begin position="205"/>
        <end position="310"/>
    </location>
</feature>
<comment type="cofactor">
    <cofactor evidence="8">
        <name>Mg(2+)</name>
        <dbReference type="ChEBI" id="CHEBI:18420"/>
    </cofactor>
    <text evidence="8">Binds 1 Mg(2+) per subunit.</text>
</comment>
<dbReference type="InterPro" id="IPR047214">
    <property type="entry name" value="TPP_PDC_IPDC"/>
</dbReference>
<dbReference type="SUPFAM" id="SSF52467">
    <property type="entry name" value="DHS-like NAD/FAD-binding domain"/>
    <property type="match status" value="1"/>
</dbReference>
<dbReference type="EMBL" id="JH921430">
    <property type="protein sequence ID" value="EKD19674.1"/>
    <property type="molecule type" value="Genomic_DNA"/>
</dbReference>
<dbReference type="HOGENOM" id="CLU_013748_0_2_1"/>
<dbReference type="SUPFAM" id="SSF52518">
    <property type="entry name" value="Thiamin diphosphate-binding fold (THDP-binding)"/>
    <property type="match status" value="3"/>
</dbReference>
<reference evidence="11 12" key="1">
    <citation type="journal article" date="2012" name="BMC Genomics">
        <title>Sequencing the genome of Marssonina brunnea reveals fungus-poplar co-evolution.</title>
        <authorList>
            <person name="Zhu S."/>
            <person name="Cao Y.-Z."/>
            <person name="Jiang C."/>
            <person name="Tan B.-Y."/>
            <person name="Wang Z."/>
            <person name="Feng S."/>
            <person name="Zhang L."/>
            <person name="Su X.-H."/>
            <person name="Brejova B."/>
            <person name="Vinar T."/>
            <person name="Xu M."/>
            <person name="Wang M.-X."/>
            <person name="Zhang S.-G."/>
            <person name="Huang M.-R."/>
            <person name="Wu R."/>
            <person name="Zhou Y."/>
        </authorList>
    </citation>
    <scope>NUCLEOTIDE SEQUENCE [LARGE SCALE GENOMIC DNA]</scope>
    <source>
        <strain evidence="11 12">MB_m1</strain>
    </source>
</reference>
<evidence type="ECO:0000256" key="6">
    <source>
        <dbReference type="ARBA" id="ARBA00023052"/>
    </source>
</evidence>
<dbReference type="Pfam" id="PF02776">
    <property type="entry name" value="TPP_enzyme_N"/>
    <property type="match status" value="1"/>
</dbReference>
<comment type="similarity">
    <text evidence="2">Belongs to the TPP enzyme family.</text>
</comment>
<proteinExistence type="inferred from homology"/>
<dbReference type="KEGG" id="mbe:MBM_01626"/>
<dbReference type="eggNOG" id="KOG1184">
    <property type="taxonomic scope" value="Eukaryota"/>
</dbReference>
<dbReference type="GO" id="GO:0004737">
    <property type="term" value="F:pyruvate decarboxylase activity"/>
    <property type="evidence" value="ECO:0007669"/>
    <property type="project" value="TreeGrafter"/>
</dbReference>
<dbReference type="AlphaFoldDB" id="K1Y3F6"/>
<dbReference type="GO" id="GO:0000287">
    <property type="term" value="F:magnesium ion binding"/>
    <property type="evidence" value="ECO:0007669"/>
    <property type="project" value="InterPro"/>
</dbReference>
<evidence type="ECO:0000256" key="2">
    <source>
        <dbReference type="ARBA" id="ARBA00007812"/>
    </source>
</evidence>
<dbReference type="Gene3D" id="3.40.50.970">
    <property type="match status" value="2"/>
</dbReference>
<evidence type="ECO:0000256" key="4">
    <source>
        <dbReference type="ARBA" id="ARBA00022793"/>
    </source>
</evidence>
<dbReference type="InterPro" id="IPR012000">
    <property type="entry name" value="Thiamin_PyroP_enz_cen_dom"/>
</dbReference>
<dbReference type="InterPro" id="IPR047213">
    <property type="entry name" value="TPP_PYR_PDC_IPDC-like"/>
</dbReference>
<dbReference type="PANTHER" id="PTHR43452">
    <property type="entry name" value="PYRUVATE DECARBOXYLASE"/>
    <property type="match status" value="1"/>
</dbReference>
<dbReference type="PIRSF" id="PIRSF036565">
    <property type="entry name" value="Pyruvt_ip_decrb"/>
    <property type="match status" value="1"/>
</dbReference>
<dbReference type="InterPro" id="IPR012110">
    <property type="entry name" value="PDC/IPDC-like"/>
</dbReference>
<dbReference type="FunFam" id="3.40.50.970:FF:000019">
    <property type="entry name" value="Pyruvate decarboxylase isozyme"/>
    <property type="match status" value="1"/>
</dbReference>
<dbReference type="OMA" id="HAIYIGM"/>
<feature type="domain" description="Thiamine pyrophosphate enzyme N-terminal TPP-binding" evidence="10">
    <location>
        <begin position="11"/>
        <end position="125"/>
    </location>
</feature>
<dbReference type="STRING" id="1072389.K1Y3F6"/>
<name>K1Y3F6_MARBU</name>
<gene>
    <name evidence="11" type="ORF">MBM_01626</name>
</gene>
<keyword evidence="4" id="KW-0210">Decarboxylase</keyword>
<keyword evidence="3 8" id="KW-0479">Metal-binding</keyword>
<dbReference type="InterPro" id="IPR029035">
    <property type="entry name" value="DHS-like_NAD/FAD-binding_dom"/>
</dbReference>
<protein>
    <recommendedName>
        <fullName evidence="13">Pyruvate decarboxylase</fullName>
    </recommendedName>
</protein>
<dbReference type="PANTHER" id="PTHR43452:SF3">
    <property type="entry name" value="TRANSAMINATED AMINO ACID DECARBOXYLASE"/>
    <property type="match status" value="1"/>
</dbReference>
<dbReference type="GO" id="GO:0005829">
    <property type="term" value="C:cytosol"/>
    <property type="evidence" value="ECO:0007669"/>
    <property type="project" value="TreeGrafter"/>
</dbReference>
<evidence type="ECO:0000256" key="7">
    <source>
        <dbReference type="ARBA" id="ARBA00023239"/>
    </source>
</evidence>
<evidence type="ECO:0000256" key="1">
    <source>
        <dbReference type="ARBA" id="ARBA00001964"/>
    </source>
</evidence>
<evidence type="ECO:0000256" key="3">
    <source>
        <dbReference type="ARBA" id="ARBA00022723"/>
    </source>
</evidence>
<evidence type="ECO:0000259" key="10">
    <source>
        <dbReference type="Pfam" id="PF02776"/>
    </source>
</evidence>
<dbReference type="Proteomes" id="UP000006753">
    <property type="component" value="Unassembled WGS sequence"/>
</dbReference>
<keyword evidence="6" id="KW-0786">Thiamine pyrophosphate</keyword>
<comment type="cofactor">
    <cofactor evidence="1">
        <name>thiamine diphosphate</name>
        <dbReference type="ChEBI" id="CHEBI:58937"/>
    </cofactor>
</comment>
<sequence length="603" mass="66582">MASPTVPMGVYLWKRLASLGIEHVFGVPGDFNLTLLDQIYDVPELKWLGTCNELNGAYAADGYTRIRGVPGALLTTYGVGELSAMNGVAGAYAEHAGMIHLVGMTSRPFQKMRAMVHHTMEPGMDHAIYIGMSEPIRKTHTFLTDDATMAEEIDRVIIEGVKSRLPVFIYIPTDIVSVQLDAKRLETPLDTTITNSKTAEDSIVKSVLELIKSASNPVILADVLTIRHGGRDLARELVDLTQFQSFSTPLSKGIIDETHPSYGGIYNGTVSFPGVADAVHSSDLVLNLGPLLSDSNTGAFTREIKDENVVLLGHAFCQVKDKKYEGVHFLPVLRRIVEELKTDAKSYNLPRRPRGDRLEALILNKSTSGAIEQTYTWQRLGKFLKANDIVLAESGTAQFGMPDATFPANVRYVTQIFWSSIGYTVGACLGALVAAKEMKLPGRIVLIVGEGSMQMTVQEMQVGLPLTFLGSAAWDLDTDITYFSGSYIRYGFKPIIFVINNNGYSIERAINGPKQAYNEVSMLWDHQKMLEFLGARKENGIASKSYKCTTVEELEKVLTDEEFAQANCIQVCEIVMDQFDYPWRLTKQVSIFQARAKAMASSK</sequence>
<accession>K1Y3F6</accession>
<dbReference type="InParanoid" id="K1Y3F6"/>
<evidence type="ECO:0000256" key="8">
    <source>
        <dbReference type="PIRSR" id="PIRSR036565-2"/>
    </source>
</evidence>
<dbReference type="CDD" id="cd02005">
    <property type="entry name" value="TPP_PDC_IPDC"/>
    <property type="match status" value="1"/>
</dbReference>
<evidence type="ECO:0000256" key="5">
    <source>
        <dbReference type="ARBA" id="ARBA00022842"/>
    </source>
</evidence>
<dbReference type="Gene3D" id="3.40.50.1220">
    <property type="entry name" value="TPP-binding domain"/>
    <property type="match status" value="1"/>
</dbReference>
<evidence type="ECO:0008006" key="13">
    <source>
        <dbReference type="Google" id="ProtNLM"/>
    </source>
</evidence>
<dbReference type="Pfam" id="PF00205">
    <property type="entry name" value="TPP_enzyme_M"/>
    <property type="match status" value="1"/>
</dbReference>
<organism evidence="11 12">
    <name type="scientific">Marssonina brunnea f. sp. multigermtubi (strain MB_m1)</name>
    <name type="common">Marssonina leaf spot fungus</name>
    <dbReference type="NCBI Taxonomy" id="1072389"/>
    <lineage>
        <taxon>Eukaryota</taxon>
        <taxon>Fungi</taxon>
        <taxon>Dikarya</taxon>
        <taxon>Ascomycota</taxon>
        <taxon>Pezizomycotina</taxon>
        <taxon>Leotiomycetes</taxon>
        <taxon>Helotiales</taxon>
        <taxon>Drepanopezizaceae</taxon>
        <taxon>Drepanopeziza</taxon>
    </lineage>
</organism>
<keyword evidence="7" id="KW-0456">Lyase</keyword>
<dbReference type="GO" id="GO:0000949">
    <property type="term" value="P:aromatic amino acid family catabolic process to alcohol via Ehrlich pathway"/>
    <property type="evidence" value="ECO:0007669"/>
    <property type="project" value="TreeGrafter"/>
</dbReference>
<dbReference type="OrthoDB" id="308383at2759"/>
<dbReference type="InterPro" id="IPR029061">
    <property type="entry name" value="THDP-binding"/>
</dbReference>
<dbReference type="GO" id="GO:0005634">
    <property type="term" value="C:nucleus"/>
    <property type="evidence" value="ECO:0007669"/>
    <property type="project" value="TreeGrafter"/>
</dbReference>
<evidence type="ECO:0000313" key="11">
    <source>
        <dbReference type="EMBL" id="EKD19674.1"/>
    </source>
</evidence>